<reference evidence="4" key="1">
    <citation type="submission" date="2016-10" db="EMBL/GenBank/DDBJ databases">
        <authorList>
            <person name="Varghese N."/>
            <person name="Submissions S."/>
        </authorList>
    </citation>
    <scope>NUCLEOTIDE SEQUENCE [LARGE SCALE GENOMIC DNA]</scope>
    <source>
        <strain evidence="4">Gh-48</strain>
    </source>
</reference>
<dbReference type="STRING" id="551995.SAMN05192574_1194"/>
<evidence type="ECO:0000256" key="2">
    <source>
        <dbReference type="SAM" id="Coils"/>
    </source>
</evidence>
<evidence type="ECO:0000256" key="1">
    <source>
        <dbReference type="HAMAP-Rule" id="MF_01584"/>
    </source>
</evidence>
<dbReference type="InterPro" id="IPR036390">
    <property type="entry name" value="WH_DNA-bd_sf"/>
</dbReference>
<accession>A0A1H8UF83</accession>
<feature type="coiled-coil region" evidence="2">
    <location>
        <begin position="230"/>
        <end position="257"/>
    </location>
</feature>
<dbReference type="InterPro" id="IPR036388">
    <property type="entry name" value="WH-like_DNA-bd_sf"/>
</dbReference>
<evidence type="ECO:0000313" key="3">
    <source>
        <dbReference type="EMBL" id="SEP01553.1"/>
    </source>
</evidence>
<gene>
    <name evidence="3" type="ORF">SAMN05192574_1194</name>
</gene>
<dbReference type="InterPro" id="IPR007432">
    <property type="entry name" value="DUF480"/>
</dbReference>
<dbReference type="SUPFAM" id="SSF46785">
    <property type="entry name" value="Winged helix' DNA-binding domain"/>
    <property type="match status" value="2"/>
</dbReference>
<name>A0A1H8UF83_9SPHI</name>
<sequence>MNKDIELQSKPFWCYYFNPNDFSIQKISNFFLPYKNLLIFSPMDSPQTLPVLDAEELRVLGTLMEKAKTTPDYYPMTLNGLVAACNQKTSRKPVVNYDDDTVINALNSLKRRGLMSTATGGSIRNIKYKHNFAIVFPVIPSEVALICLLILRGPQTPGELNTNSGRMYEFDSIEEVQEILDKLAGGEMPYIVQLPKRPGQKEVRYAHLLGGTPEFNDDDFADEPTGRSSSSALEARLVKAEQEIAELKETVGRLMKELGVE</sequence>
<keyword evidence="2" id="KW-0175">Coiled coil</keyword>
<dbReference type="PANTHER" id="PTHR38768">
    <property type="entry name" value="UPF0502 PROTEIN YCEH"/>
    <property type="match status" value="1"/>
</dbReference>
<organism evidence="3 4">
    <name type="scientific">Mucilaginibacter gossypiicola</name>
    <dbReference type="NCBI Taxonomy" id="551995"/>
    <lineage>
        <taxon>Bacteria</taxon>
        <taxon>Pseudomonadati</taxon>
        <taxon>Bacteroidota</taxon>
        <taxon>Sphingobacteriia</taxon>
        <taxon>Sphingobacteriales</taxon>
        <taxon>Sphingobacteriaceae</taxon>
        <taxon>Mucilaginibacter</taxon>
    </lineage>
</organism>
<dbReference type="AlphaFoldDB" id="A0A1H8UF83"/>
<dbReference type="PANTHER" id="PTHR38768:SF1">
    <property type="entry name" value="UPF0502 PROTEIN YCEH"/>
    <property type="match status" value="1"/>
</dbReference>
<dbReference type="EMBL" id="FOCL01000019">
    <property type="protein sequence ID" value="SEP01553.1"/>
    <property type="molecule type" value="Genomic_DNA"/>
</dbReference>
<comment type="similarity">
    <text evidence="1">Belongs to the UPF0502 family.</text>
</comment>
<protein>
    <submittedName>
        <fullName evidence="3">Uncharacterized protein</fullName>
    </submittedName>
</protein>
<dbReference type="HAMAP" id="MF_01584">
    <property type="entry name" value="UPF0502"/>
    <property type="match status" value="1"/>
</dbReference>
<proteinExistence type="inferred from homology"/>
<keyword evidence="4" id="KW-1185">Reference proteome</keyword>
<dbReference type="Pfam" id="PF04337">
    <property type="entry name" value="DUF480"/>
    <property type="match status" value="1"/>
</dbReference>
<dbReference type="Gene3D" id="1.10.10.10">
    <property type="entry name" value="Winged helix-like DNA-binding domain superfamily/Winged helix DNA-binding domain"/>
    <property type="match status" value="2"/>
</dbReference>
<evidence type="ECO:0000313" key="4">
    <source>
        <dbReference type="Proteomes" id="UP000198942"/>
    </source>
</evidence>
<dbReference type="Proteomes" id="UP000198942">
    <property type="component" value="Unassembled WGS sequence"/>
</dbReference>